<dbReference type="Proteomes" id="UP000283063">
    <property type="component" value="Chromosome"/>
</dbReference>
<name>A0A3T0N8B5_9RHOB</name>
<keyword evidence="7" id="KW-1185">Reference proteome</keyword>
<dbReference type="FunFam" id="1.10.10.10:FF:000001">
    <property type="entry name" value="LysR family transcriptional regulator"/>
    <property type="match status" value="1"/>
</dbReference>
<evidence type="ECO:0000256" key="4">
    <source>
        <dbReference type="ARBA" id="ARBA00023163"/>
    </source>
</evidence>
<organism evidence="6 7">
    <name type="scientific">Parasedimentitalea marina</name>
    <dbReference type="NCBI Taxonomy" id="2483033"/>
    <lineage>
        <taxon>Bacteria</taxon>
        <taxon>Pseudomonadati</taxon>
        <taxon>Pseudomonadota</taxon>
        <taxon>Alphaproteobacteria</taxon>
        <taxon>Rhodobacterales</taxon>
        <taxon>Paracoccaceae</taxon>
        <taxon>Parasedimentitalea</taxon>
    </lineage>
</organism>
<evidence type="ECO:0000256" key="1">
    <source>
        <dbReference type="ARBA" id="ARBA00009437"/>
    </source>
</evidence>
<dbReference type="InterPro" id="IPR000847">
    <property type="entry name" value="LysR_HTH_N"/>
</dbReference>
<keyword evidence="4" id="KW-0804">Transcription</keyword>
<dbReference type="InterPro" id="IPR036390">
    <property type="entry name" value="WH_DNA-bd_sf"/>
</dbReference>
<reference evidence="6 7" key="1">
    <citation type="submission" date="2018-10" db="EMBL/GenBank/DDBJ databases">
        <title>Parasedimentitalea marina sp. nov., a psychrophilic bacterium isolated from deep seawater of the New Britain Trench.</title>
        <authorList>
            <person name="Cao J."/>
        </authorList>
    </citation>
    <scope>NUCLEOTIDE SEQUENCE [LARGE SCALE GENOMIC DNA]</scope>
    <source>
        <strain evidence="6 7">W43</strain>
    </source>
</reference>
<dbReference type="KEGG" id="sedi:EBB79_03245"/>
<dbReference type="PROSITE" id="PS50931">
    <property type="entry name" value="HTH_LYSR"/>
    <property type="match status" value="1"/>
</dbReference>
<dbReference type="GO" id="GO:0003700">
    <property type="term" value="F:DNA-binding transcription factor activity"/>
    <property type="evidence" value="ECO:0007669"/>
    <property type="project" value="InterPro"/>
</dbReference>
<dbReference type="InterPro" id="IPR036388">
    <property type="entry name" value="WH-like_DNA-bd_sf"/>
</dbReference>
<evidence type="ECO:0000313" key="7">
    <source>
        <dbReference type="Proteomes" id="UP000283063"/>
    </source>
</evidence>
<dbReference type="EMBL" id="CP033219">
    <property type="protein sequence ID" value="AZV80276.1"/>
    <property type="molecule type" value="Genomic_DNA"/>
</dbReference>
<evidence type="ECO:0000256" key="2">
    <source>
        <dbReference type="ARBA" id="ARBA00023015"/>
    </source>
</evidence>
<dbReference type="SUPFAM" id="SSF53850">
    <property type="entry name" value="Periplasmic binding protein-like II"/>
    <property type="match status" value="1"/>
</dbReference>
<keyword evidence="3" id="KW-0238">DNA-binding</keyword>
<sequence>MDIAWLRDFEALVAQKNFSRAAEERNVSQPAFSRRIRSLEEEFGVKLINRQTLPLSLTPAGEVFLAQSRIMLRTYEETLERCQIIDAAGENVIRFATSQSLYMTHFKTHIAPLVERGGLEIDLNSTGWAADQFVSALQQRYCDVILTYWHPSMDALAPLGLGNCDFITLTEDSFLPVSKNGANGPLHTLKSDNKKPISLLSYGTVSALRSVVEYALRQQIDGPKMLVVNQSALAISVKAMIMEGFGLGWLPQELCKTELADGRMKVVGGKEYAHHLEIRLYRDKENTKPTLNRLWRDMQALSHKSTD</sequence>
<evidence type="ECO:0000256" key="3">
    <source>
        <dbReference type="ARBA" id="ARBA00023125"/>
    </source>
</evidence>
<keyword evidence="2" id="KW-0805">Transcription regulation</keyword>
<dbReference type="RefSeq" id="WP_127747549.1">
    <property type="nucleotide sequence ID" value="NZ_CP033219.1"/>
</dbReference>
<accession>A0A3T0N8B5</accession>
<dbReference type="PRINTS" id="PR00039">
    <property type="entry name" value="HTHLYSR"/>
</dbReference>
<feature type="domain" description="HTH lysR-type" evidence="5">
    <location>
        <begin position="1"/>
        <end position="58"/>
    </location>
</feature>
<dbReference type="GO" id="GO:0000976">
    <property type="term" value="F:transcription cis-regulatory region binding"/>
    <property type="evidence" value="ECO:0007669"/>
    <property type="project" value="TreeGrafter"/>
</dbReference>
<dbReference type="Gene3D" id="1.10.10.10">
    <property type="entry name" value="Winged helix-like DNA-binding domain superfamily/Winged helix DNA-binding domain"/>
    <property type="match status" value="1"/>
</dbReference>
<dbReference type="OrthoDB" id="528082at2"/>
<dbReference type="PANTHER" id="PTHR30126">
    <property type="entry name" value="HTH-TYPE TRANSCRIPTIONAL REGULATOR"/>
    <property type="match status" value="1"/>
</dbReference>
<dbReference type="SUPFAM" id="SSF46785">
    <property type="entry name" value="Winged helix' DNA-binding domain"/>
    <property type="match status" value="1"/>
</dbReference>
<dbReference type="PANTHER" id="PTHR30126:SF2">
    <property type="entry name" value="HTH-TYPE TRANSCRIPTIONAL REGULATOR YJIE"/>
    <property type="match status" value="1"/>
</dbReference>
<dbReference type="AlphaFoldDB" id="A0A3T0N8B5"/>
<gene>
    <name evidence="6" type="ORF">EBB79_03245</name>
</gene>
<comment type="similarity">
    <text evidence="1">Belongs to the LysR transcriptional regulatory family.</text>
</comment>
<dbReference type="Pfam" id="PF00126">
    <property type="entry name" value="HTH_1"/>
    <property type="match status" value="1"/>
</dbReference>
<proteinExistence type="inferred from homology"/>
<dbReference type="Pfam" id="PF03466">
    <property type="entry name" value="LysR_substrate"/>
    <property type="match status" value="1"/>
</dbReference>
<evidence type="ECO:0000313" key="6">
    <source>
        <dbReference type="EMBL" id="AZV80276.1"/>
    </source>
</evidence>
<protein>
    <submittedName>
        <fullName evidence="6">LysR family transcriptional regulator</fullName>
    </submittedName>
</protein>
<dbReference type="InterPro" id="IPR005119">
    <property type="entry name" value="LysR_subst-bd"/>
</dbReference>
<evidence type="ECO:0000259" key="5">
    <source>
        <dbReference type="PROSITE" id="PS50931"/>
    </source>
</evidence>